<organism evidence="2 3">
    <name type="scientific">Candidatus Rhodobacter oscarellae</name>
    <dbReference type="NCBI Taxonomy" id="1675527"/>
    <lineage>
        <taxon>Bacteria</taxon>
        <taxon>Pseudomonadati</taxon>
        <taxon>Pseudomonadota</taxon>
        <taxon>Alphaproteobacteria</taxon>
        <taxon>Rhodobacterales</taxon>
        <taxon>Rhodobacter group</taxon>
        <taxon>Rhodobacter</taxon>
    </lineage>
</organism>
<dbReference type="AlphaFoldDB" id="A0A0J9GWR4"/>
<comment type="caution">
    <text evidence="2">The sequence shown here is derived from an EMBL/GenBank/DDBJ whole genome shotgun (WGS) entry which is preliminary data.</text>
</comment>
<dbReference type="InterPro" id="IPR037523">
    <property type="entry name" value="VOC_core"/>
</dbReference>
<dbReference type="InterPro" id="IPR029068">
    <property type="entry name" value="Glyas_Bleomycin-R_OHBP_Dase"/>
</dbReference>
<dbReference type="CDD" id="cd06587">
    <property type="entry name" value="VOC"/>
    <property type="match status" value="1"/>
</dbReference>
<dbReference type="PATRIC" id="fig|1675527.3.peg.3083"/>
<dbReference type="InterPro" id="IPR004360">
    <property type="entry name" value="Glyas_Fos-R_dOase_dom"/>
</dbReference>
<feature type="domain" description="VOC" evidence="1">
    <location>
        <begin position="10"/>
        <end position="133"/>
    </location>
</feature>
<keyword evidence="3" id="KW-1185">Reference proteome</keyword>
<accession>A0A0J9GWR4</accession>
<evidence type="ECO:0000259" key="1">
    <source>
        <dbReference type="PROSITE" id="PS51819"/>
    </source>
</evidence>
<sequence length="144" mass="15720">MIMAGIQVSALDHVHLYGADPQAAAGWYNRVLGLVVHPSSSLRDPARSVYLATPRGQYCATFFKGVPPSDGDHTTAFRVSGSVFAAFGDGLPDGDILGRSGAPLRRDEADDHGPAWSYYFQDPDGNHLEITTYDHERVRKWFAA</sequence>
<dbReference type="Gene3D" id="3.10.180.10">
    <property type="entry name" value="2,3-Dihydroxybiphenyl 1,2-Dioxygenase, domain 1"/>
    <property type="match status" value="1"/>
</dbReference>
<dbReference type="Pfam" id="PF00903">
    <property type="entry name" value="Glyoxalase"/>
    <property type="match status" value="1"/>
</dbReference>
<dbReference type="EMBL" id="LFTY01000002">
    <property type="protein sequence ID" value="KMW57978.1"/>
    <property type="molecule type" value="Genomic_DNA"/>
</dbReference>
<dbReference type="Proteomes" id="UP000037178">
    <property type="component" value="Unassembled WGS sequence"/>
</dbReference>
<protein>
    <recommendedName>
        <fullName evidence="1">VOC domain-containing protein</fullName>
    </recommendedName>
</protein>
<dbReference type="SUPFAM" id="SSF54593">
    <property type="entry name" value="Glyoxalase/Bleomycin resistance protein/Dihydroxybiphenyl dioxygenase"/>
    <property type="match status" value="1"/>
</dbReference>
<reference evidence="2 3" key="1">
    <citation type="submission" date="2015-06" db="EMBL/GenBank/DDBJ databases">
        <title>Draft genome sequence of an Alphaproteobacteria species associated to the Mediterranean sponge Oscarella lobularis.</title>
        <authorList>
            <person name="Jourda C."/>
            <person name="Santini S."/>
            <person name="Claverie J.-M."/>
        </authorList>
    </citation>
    <scope>NUCLEOTIDE SEQUENCE [LARGE SCALE GENOMIC DNA]</scope>
    <source>
        <strain evidence="2">IGS</strain>
    </source>
</reference>
<dbReference type="STRING" id="1675527.AIOL_002946"/>
<evidence type="ECO:0000313" key="3">
    <source>
        <dbReference type="Proteomes" id="UP000037178"/>
    </source>
</evidence>
<name>A0A0J9GWR4_9RHOB</name>
<proteinExistence type="predicted"/>
<evidence type="ECO:0000313" key="2">
    <source>
        <dbReference type="EMBL" id="KMW57978.1"/>
    </source>
</evidence>
<gene>
    <name evidence="2" type="ORF">AIOL_002946</name>
</gene>
<dbReference type="PROSITE" id="PS51819">
    <property type="entry name" value="VOC"/>
    <property type="match status" value="1"/>
</dbReference>